<feature type="transmembrane region" description="Helical" evidence="1">
    <location>
        <begin position="138"/>
        <end position="159"/>
    </location>
</feature>
<keyword evidence="1" id="KW-0812">Transmembrane</keyword>
<gene>
    <name evidence="2" type="ORF">J5A65_00700</name>
</gene>
<keyword evidence="1" id="KW-0472">Membrane</keyword>
<keyword evidence="3" id="KW-1185">Reference proteome</keyword>
<feature type="transmembrane region" description="Helical" evidence="1">
    <location>
        <begin position="31"/>
        <end position="47"/>
    </location>
</feature>
<proteinExistence type="predicted"/>
<feature type="transmembrane region" description="Helical" evidence="1">
    <location>
        <begin position="171"/>
        <end position="195"/>
    </location>
</feature>
<feature type="transmembrane region" description="Helical" evidence="1">
    <location>
        <begin position="81"/>
        <end position="101"/>
    </location>
</feature>
<name>A0ABX7Y538_9ACTN</name>
<reference evidence="2 3" key="1">
    <citation type="submission" date="2021-03" db="EMBL/GenBank/DDBJ databases">
        <title>Human Oral Microbial Genomes.</title>
        <authorList>
            <person name="Johnston C.D."/>
            <person name="Chen T."/>
            <person name="Dewhirst F.E."/>
        </authorList>
    </citation>
    <scope>NUCLEOTIDE SEQUENCE [LARGE SCALE GENOMIC DNA]</scope>
    <source>
        <strain evidence="2 3">DSMZ 100122</strain>
    </source>
</reference>
<protein>
    <submittedName>
        <fullName evidence="2">HXXEE domain-containing protein</fullName>
    </submittedName>
</protein>
<dbReference type="InterPro" id="IPR025671">
    <property type="entry name" value="HXXEE"/>
</dbReference>
<evidence type="ECO:0000313" key="3">
    <source>
        <dbReference type="Proteomes" id="UP000678513"/>
    </source>
</evidence>
<feature type="transmembrane region" description="Helical" evidence="1">
    <location>
        <begin position="107"/>
        <end position="126"/>
    </location>
</feature>
<dbReference type="EMBL" id="CP072384">
    <property type="protein sequence ID" value="QUC08309.1"/>
    <property type="molecule type" value="Genomic_DNA"/>
</dbReference>
<dbReference type="RefSeq" id="WP_212324026.1">
    <property type="nucleotide sequence ID" value="NZ_AP024463.1"/>
</dbReference>
<organism evidence="2 3">
    <name type="scientific">Arachnia rubra</name>
    <dbReference type="NCBI Taxonomy" id="1547448"/>
    <lineage>
        <taxon>Bacteria</taxon>
        <taxon>Bacillati</taxon>
        <taxon>Actinomycetota</taxon>
        <taxon>Actinomycetes</taxon>
        <taxon>Propionibacteriales</taxon>
        <taxon>Propionibacteriaceae</taxon>
        <taxon>Arachnia</taxon>
    </lineage>
</organism>
<dbReference type="Proteomes" id="UP000678513">
    <property type="component" value="Chromosome"/>
</dbReference>
<accession>A0ABX7Y538</accession>
<sequence>MKFLLRHWFDIGGVIVIPVLLWAWLGNLPTVQLILVLNLAVILIHQFEEYRFPGGEPWVLNEVLCETLWRMPKKDVPADRLPTNQLSCIWINLAAWVFYLLPTLFPNQVWLGLAPILAGFPAQFIAHGIITNRRLRTFYNPGLGAVVLGHLPLAVWYLIEVYQQGIIHWWDWVLGLLLLGFFTGVIMQLIGFRILAPLGAEKHHYDPDEYNRWDRERRLTRAGITPRPTET</sequence>
<keyword evidence="1" id="KW-1133">Transmembrane helix</keyword>
<evidence type="ECO:0000256" key="1">
    <source>
        <dbReference type="SAM" id="Phobius"/>
    </source>
</evidence>
<evidence type="ECO:0000313" key="2">
    <source>
        <dbReference type="EMBL" id="QUC08309.1"/>
    </source>
</evidence>
<dbReference type="Pfam" id="PF13787">
    <property type="entry name" value="HXXEE"/>
    <property type="match status" value="1"/>
</dbReference>